<dbReference type="PRINTS" id="PR00344">
    <property type="entry name" value="BCTRLSENSOR"/>
</dbReference>
<evidence type="ECO:0000256" key="1">
    <source>
        <dbReference type="ARBA" id="ARBA00000085"/>
    </source>
</evidence>
<dbReference type="InterPro" id="IPR000700">
    <property type="entry name" value="PAS-assoc_C"/>
</dbReference>
<dbReference type="Pfam" id="PF00072">
    <property type="entry name" value="Response_reg"/>
    <property type="match status" value="1"/>
</dbReference>
<dbReference type="InterPro" id="IPR035965">
    <property type="entry name" value="PAS-like_dom_sf"/>
</dbReference>
<keyword evidence="12" id="KW-1185">Reference proteome</keyword>
<dbReference type="SUPFAM" id="SSF55785">
    <property type="entry name" value="PYP-like sensor domain (PAS domain)"/>
    <property type="match status" value="4"/>
</dbReference>
<dbReference type="SUPFAM" id="SSF55781">
    <property type="entry name" value="GAF domain-like"/>
    <property type="match status" value="1"/>
</dbReference>
<dbReference type="InterPro" id="IPR003661">
    <property type="entry name" value="HisK_dim/P_dom"/>
</dbReference>
<dbReference type="CDD" id="cd00082">
    <property type="entry name" value="HisKA"/>
    <property type="match status" value="1"/>
</dbReference>
<dbReference type="RefSeq" id="WP_310896309.1">
    <property type="nucleotide sequence ID" value="NZ_JAMQOM010000003.1"/>
</dbReference>
<dbReference type="CDD" id="cd00130">
    <property type="entry name" value="PAS"/>
    <property type="match status" value="3"/>
</dbReference>
<dbReference type="SMART" id="SM00086">
    <property type="entry name" value="PAC"/>
    <property type="match status" value="2"/>
</dbReference>
<dbReference type="InterPro" id="IPR011006">
    <property type="entry name" value="CheY-like_superfamily"/>
</dbReference>
<evidence type="ECO:0000259" key="10">
    <source>
        <dbReference type="PROSITE" id="PS50113"/>
    </source>
</evidence>
<dbReference type="Pfam" id="PF08448">
    <property type="entry name" value="PAS_4"/>
    <property type="match status" value="3"/>
</dbReference>
<keyword evidence="3 6" id="KW-0597">Phosphoprotein</keyword>
<feature type="domain" description="Response regulatory" evidence="8">
    <location>
        <begin position="9"/>
        <end position="125"/>
    </location>
</feature>
<dbReference type="PANTHER" id="PTHR43304:SF1">
    <property type="entry name" value="PAC DOMAIN-CONTAINING PROTEIN"/>
    <property type="match status" value="1"/>
</dbReference>
<dbReference type="CDD" id="cd00156">
    <property type="entry name" value="REC"/>
    <property type="match status" value="1"/>
</dbReference>
<dbReference type="AlphaFoldDB" id="A0AAE4JIY2"/>
<dbReference type="InterPro" id="IPR005467">
    <property type="entry name" value="His_kinase_dom"/>
</dbReference>
<dbReference type="InterPro" id="IPR036890">
    <property type="entry name" value="HATPase_C_sf"/>
</dbReference>
<evidence type="ECO:0000256" key="4">
    <source>
        <dbReference type="ARBA" id="ARBA00022679"/>
    </source>
</evidence>
<dbReference type="InterPro" id="IPR000014">
    <property type="entry name" value="PAS"/>
</dbReference>
<protein>
    <recommendedName>
        <fullName evidence="2">histidine kinase</fullName>
        <ecNumber evidence="2">2.7.13.3</ecNumber>
    </recommendedName>
</protein>
<reference evidence="11 12" key="1">
    <citation type="submission" date="2022-06" db="EMBL/GenBank/DDBJ databases">
        <title>Haloarcula sp. a new haloarchaeum isolate from saline soil.</title>
        <authorList>
            <person name="Strakova D."/>
            <person name="Galisteo C."/>
            <person name="Sanchez-Porro C."/>
            <person name="Ventosa A."/>
        </authorList>
    </citation>
    <scope>NUCLEOTIDE SEQUENCE [LARGE SCALE GENOMIC DNA]</scope>
    <source>
        <strain evidence="11 12">S1AR25-5A</strain>
    </source>
</reference>
<comment type="catalytic activity">
    <reaction evidence="1">
        <text>ATP + protein L-histidine = ADP + protein N-phospho-L-histidine.</text>
        <dbReference type="EC" id="2.7.13.3"/>
    </reaction>
</comment>
<dbReference type="InterPro" id="IPR004358">
    <property type="entry name" value="Sig_transdc_His_kin-like_C"/>
</dbReference>
<dbReference type="Gene3D" id="3.30.450.40">
    <property type="match status" value="1"/>
</dbReference>
<feature type="modified residue" description="4-aspartylphosphate" evidence="6">
    <location>
        <position position="60"/>
    </location>
</feature>
<dbReference type="SUPFAM" id="SSF52172">
    <property type="entry name" value="CheY-like"/>
    <property type="match status" value="1"/>
</dbReference>
<feature type="domain" description="PAC" evidence="10">
    <location>
        <begin position="472"/>
        <end position="524"/>
    </location>
</feature>
<dbReference type="Pfam" id="PF00512">
    <property type="entry name" value="HisKA"/>
    <property type="match status" value="1"/>
</dbReference>
<keyword evidence="4" id="KW-0808">Transferase</keyword>
<dbReference type="InterPro" id="IPR052162">
    <property type="entry name" value="Sensor_kinase/Photoreceptor"/>
</dbReference>
<dbReference type="InterPro" id="IPR013656">
    <property type="entry name" value="PAS_4"/>
</dbReference>
<name>A0AAE4JIY2_9EURY</name>
<accession>A0AAE4JIY2</accession>
<evidence type="ECO:0000256" key="5">
    <source>
        <dbReference type="ARBA" id="ARBA00022777"/>
    </source>
</evidence>
<dbReference type="PROSITE" id="PS50113">
    <property type="entry name" value="PAC"/>
    <property type="match status" value="3"/>
</dbReference>
<dbReference type="Pfam" id="PF02518">
    <property type="entry name" value="HATPase_c"/>
    <property type="match status" value="1"/>
</dbReference>
<dbReference type="SMART" id="SM00065">
    <property type="entry name" value="GAF"/>
    <property type="match status" value="1"/>
</dbReference>
<dbReference type="EC" id="2.7.13.3" evidence="2"/>
<dbReference type="EMBL" id="JAMQOM010000003">
    <property type="protein sequence ID" value="MDS0221674.1"/>
    <property type="molecule type" value="Genomic_DNA"/>
</dbReference>
<evidence type="ECO:0000259" key="8">
    <source>
        <dbReference type="PROSITE" id="PS50110"/>
    </source>
</evidence>
<feature type="domain" description="PAS" evidence="9">
    <location>
        <begin position="140"/>
        <end position="210"/>
    </location>
</feature>
<feature type="domain" description="PAC" evidence="10">
    <location>
        <begin position="214"/>
        <end position="266"/>
    </location>
</feature>
<dbReference type="SMART" id="SM00388">
    <property type="entry name" value="HisKA"/>
    <property type="match status" value="1"/>
</dbReference>
<dbReference type="InterPro" id="IPR001789">
    <property type="entry name" value="Sig_transdc_resp-reg_receiver"/>
</dbReference>
<dbReference type="InterPro" id="IPR013655">
    <property type="entry name" value="PAS_fold_3"/>
</dbReference>
<dbReference type="InterPro" id="IPR001610">
    <property type="entry name" value="PAC"/>
</dbReference>
<evidence type="ECO:0000259" key="7">
    <source>
        <dbReference type="PROSITE" id="PS50109"/>
    </source>
</evidence>
<organism evidence="11 12">
    <name type="scientific">Haloarcula terrestris</name>
    <dbReference type="NCBI Taxonomy" id="2950533"/>
    <lineage>
        <taxon>Archaea</taxon>
        <taxon>Methanobacteriati</taxon>
        <taxon>Methanobacteriota</taxon>
        <taxon>Stenosarchaea group</taxon>
        <taxon>Halobacteria</taxon>
        <taxon>Halobacteriales</taxon>
        <taxon>Haloarculaceae</taxon>
        <taxon>Haloarcula</taxon>
    </lineage>
</organism>
<dbReference type="Pfam" id="PF08447">
    <property type="entry name" value="PAS_3"/>
    <property type="match status" value="1"/>
</dbReference>
<dbReference type="PROSITE" id="PS50110">
    <property type="entry name" value="RESPONSE_REGULATORY"/>
    <property type="match status" value="1"/>
</dbReference>
<evidence type="ECO:0000256" key="6">
    <source>
        <dbReference type="PROSITE-ProRule" id="PRU00169"/>
    </source>
</evidence>
<dbReference type="Gene3D" id="3.30.450.20">
    <property type="entry name" value="PAS domain"/>
    <property type="match status" value="4"/>
</dbReference>
<sequence length="1016" mass="113162">MNGPPDTIRVLHVDDEHDFADLTATFLEREDDRFTVETATSASAGTAQLEQRQFDCVVSDYDMPGQNGIAFLTSVREQYPDLPFILFTGKGSEEVASDAISAGVTDYLQKEGGTDQYAVLANRITNAVEHQRAQQRVERSEQRLREIVDALPHLLYVVDEDGDYLLANEALATFHDTTVADIEGSNIAAVLDAPAAEQFRQHIAEVLEAGTTKRIFELEIDDSDGQTHVFEPRLQPYKFGDVDNRAVLGIGADITERKTHERTLERTRERMQLALEHTNSVIFEIDCDTGEVVRHGAYSEFFDLSADEVLTWEDHLTRAVHPDDRDQFQQFYQQLVDGKRDSGQLEYRTTPEMGDVRWIRDTVSVKNDSDSGSRQALGIAREITEHKEREQELQRKERRYQAVFDDPNILVGLIDTDGTVLEINETAMDYVDATRADVTDEPFWETPWFNHSESLQEDVRGWIERAADGEYVAFETDLVQPSGEQYTVEGVFRPVRDADGDVVSLIISGREITEQKEYERELEQTNALLSTLFDTLPVGVLAEDEQRNVVAINEQMFELFDLPGSPDEIRGTDCAGLAADVSDVFADSEGFVDRIGDLIAGQEPVYNEEIELADGQTYARSYHPIDLSDGGGHLWVYRDITARKTRETRLATLNETMPELMAAETRTGVAEIGIEAAANVLGLEASAIHLYDEQDGLVPVAQTDAGNDLIGEPPTFTGEGSIAWRVYEQGEALATEDVHDNPDIYNPDSPVRSELILPLGEVGILIASSPTEATFDEEDRVLGEILASNITAALEQVERTAEIRAREAELERQNERLEEFASVVSHDLRNPLRVVEGRLELLKEDCETEQVAPIERALDRMDALIEDILTFAREGNRVSEMEAIDLREVCEACWQHVETAEATLEITTDKTIRADRSRLQQLIENLVRNAVEHGGEDVTVSVGDLETGFYVADDGPGISADERESVFDAGYSTADDGTGFGLSIVKQVADAHGWDITITESEAGGVRFEITGTEHA</sequence>
<gene>
    <name evidence="11" type="ORF">NDI54_09965</name>
</gene>
<dbReference type="PANTHER" id="PTHR43304">
    <property type="entry name" value="PHYTOCHROME-LIKE PROTEIN CPH1"/>
    <property type="match status" value="1"/>
</dbReference>
<dbReference type="SUPFAM" id="SSF55874">
    <property type="entry name" value="ATPase domain of HSP90 chaperone/DNA topoisomerase II/histidine kinase"/>
    <property type="match status" value="1"/>
</dbReference>
<dbReference type="SUPFAM" id="SSF47384">
    <property type="entry name" value="Homodimeric domain of signal transducing histidine kinase"/>
    <property type="match status" value="1"/>
</dbReference>
<dbReference type="InterPro" id="IPR029016">
    <property type="entry name" value="GAF-like_dom_sf"/>
</dbReference>
<dbReference type="InterPro" id="IPR036097">
    <property type="entry name" value="HisK_dim/P_sf"/>
</dbReference>
<comment type="caution">
    <text evidence="11">The sequence shown here is derived from an EMBL/GenBank/DDBJ whole genome shotgun (WGS) entry which is preliminary data.</text>
</comment>
<dbReference type="Pfam" id="PF13185">
    <property type="entry name" value="GAF_2"/>
    <property type="match status" value="1"/>
</dbReference>
<evidence type="ECO:0000313" key="11">
    <source>
        <dbReference type="EMBL" id="MDS0221674.1"/>
    </source>
</evidence>
<dbReference type="InterPro" id="IPR003018">
    <property type="entry name" value="GAF"/>
</dbReference>
<dbReference type="Gene3D" id="1.10.287.130">
    <property type="match status" value="1"/>
</dbReference>
<dbReference type="GO" id="GO:0000155">
    <property type="term" value="F:phosphorelay sensor kinase activity"/>
    <property type="evidence" value="ECO:0007669"/>
    <property type="project" value="InterPro"/>
</dbReference>
<dbReference type="PROSITE" id="PS50109">
    <property type="entry name" value="HIS_KIN"/>
    <property type="match status" value="1"/>
</dbReference>
<keyword evidence="5" id="KW-0418">Kinase</keyword>
<dbReference type="InterPro" id="IPR003594">
    <property type="entry name" value="HATPase_dom"/>
</dbReference>
<feature type="domain" description="PAS" evidence="9">
    <location>
        <begin position="267"/>
        <end position="339"/>
    </location>
</feature>
<feature type="domain" description="PAC" evidence="10">
    <location>
        <begin position="343"/>
        <end position="395"/>
    </location>
</feature>
<dbReference type="SMART" id="SM00448">
    <property type="entry name" value="REC"/>
    <property type="match status" value="1"/>
</dbReference>
<dbReference type="PROSITE" id="PS50112">
    <property type="entry name" value="PAS"/>
    <property type="match status" value="2"/>
</dbReference>
<dbReference type="Gene3D" id="3.40.50.2300">
    <property type="match status" value="1"/>
</dbReference>
<evidence type="ECO:0000256" key="2">
    <source>
        <dbReference type="ARBA" id="ARBA00012438"/>
    </source>
</evidence>
<evidence type="ECO:0000256" key="3">
    <source>
        <dbReference type="ARBA" id="ARBA00022553"/>
    </source>
</evidence>
<dbReference type="SMART" id="SM00091">
    <property type="entry name" value="PAS"/>
    <property type="match status" value="4"/>
</dbReference>
<dbReference type="NCBIfam" id="TIGR00229">
    <property type="entry name" value="sensory_box"/>
    <property type="match status" value="3"/>
</dbReference>
<dbReference type="SMART" id="SM00387">
    <property type="entry name" value="HATPase_c"/>
    <property type="match status" value="1"/>
</dbReference>
<dbReference type="Gene3D" id="3.30.565.10">
    <property type="entry name" value="Histidine kinase-like ATPase, C-terminal domain"/>
    <property type="match status" value="1"/>
</dbReference>
<feature type="domain" description="Histidine kinase" evidence="7">
    <location>
        <begin position="823"/>
        <end position="1011"/>
    </location>
</feature>
<evidence type="ECO:0000259" key="9">
    <source>
        <dbReference type="PROSITE" id="PS50112"/>
    </source>
</evidence>
<dbReference type="Proteomes" id="UP001253439">
    <property type="component" value="Unassembled WGS sequence"/>
</dbReference>
<proteinExistence type="predicted"/>
<evidence type="ECO:0000313" key="12">
    <source>
        <dbReference type="Proteomes" id="UP001253439"/>
    </source>
</evidence>